<dbReference type="Ensembl" id="ENSTRUT00000063101.1">
    <property type="protein sequence ID" value="ENSTRUP00000068804.1"/>
    <property type="gene ID" value="ENSTRUG00000021524.2"/>
</dbReference>
<feature type="domain" description="Helicase C-terminal" evidence="9">
    <location>
        <begin position="188"/>
        <end position="347"/>
    </location>
</feature>
<evidence type="ECO:0000256" key="5">
    <source>
        <dbReference type="ARBA" id="ARBA00022840"/>
    </source>
</evidence>
<keyword evidence="12" id="KW-1185">Reference proteome</keyword>
<keyword evidence="3 7" id="KW-0378">Hydrolase</keyword>
<reference evidence="11" key="2">
    <citation type="submission" date="2025-08" db="UniProtKB">
        <authorList>
            <consortium name="Ensembl"/>
        </authorList>
    </citation>
    <scope>IDENTIFICATION</scope>
</reference>
<dbReference type="FunFam" id="3.40.50.300:FF:000892">
    <property type="entry name" value="probable ATP-dependent RNA helicase DDX49"/>
    <property type="match status" value="1"/>
</dbReference>
<dbReference type="PROSITE" id="PS00039">
    <property type="entry name" value="DEAD_ATP_HELICASE"/>
    <property type="match status" value="1"/>
</dbReference>
<feature type="short sequence motif" description="Q motif" evidence="6">
    <location>
        <begin position="2"/>
        <end position="30"/>
    </location>
</feature>
<dbReference type="PANTHER" id="PTHR47959:SF25">
    <property type="entry name" value="RNA HELICASE"/>
    <property type="match status" value="1"/>
</dbReference>
<dbReference type="SUPFAM" id="SSF52540">
    <property type="entry name" value="P-loop containing nucleoside triphosphate hydrolases"/>
    <property type="match status" value="2"/>
</dbReference>
<proteinExistence type="inferred from homology"/>
<dbReference type="GO" id="GO:0016787">
    <property type="term" value="F:hydrolase activity"/>
    <property type="evidence" value="ECO:0007669"/>
    <property type="project" value="UniProtKB-KW"/>
</dbReference>
<evidence type="ECO:0000259" key="9">
    <source>
        <dbReference type="PROSITE" id="PS51194"/>
    </source>
</evidence>
<dbReference type="SMART" id="SM00490">
    <property type="entry name" value="HELICc"/>
    <property type="match status" value="1"/>
</dbReference>
<dbReference type="Pfam" id="PF00271">
    <property type="entry name" value="Helicase_C"/>
    <property type="match status" value="1"/>
</dbReference>
<keyword evidence="2 7" id="KW-0547">Nucleotide-binding</keyword>
<dbReference type="PANTHER" id="PTHR47959">
    <property type="entry name" value="ATP-DEPENDENT RNA HELICASE RHLE-RELATED"/>
    <property type="match status" value="1"/>
</dbReference>
<dbReference type="Pfam" id="PF00270">
    <property type="entry name" value="DEAD"/>
    <property type="match status" value="1"/>
</dbReference>
<dbReference type="PROSITE" id="PS51195">
    <property type="entry name" value="Q_MOTIF"/>
    <property type="match status" value="1"/>
</dbReference>
<evidence type="ECO:0000256" key="2">
    <source>
        <dbReference type="ARBA" id="ARBA00022741"/>
    </source>
</evidence>
<dbReference type="InterPro" id="IPR011545">
    <property type="entry name" value="DEAD/DEAH_box_helicase_dom"/>
</dbReference>
<evidence type="ECO:0000256" key="7">
    <source>
        <dbReference type="RuleBase" id="RU000492"/>
    </source>
</evidence>
<evidence type="ECO:0000256" key="4">
    <source>
        <dbReference type="ARBA" id="ARBA00022806"/>
    </source>
</evidence>
<dbReference type="Proteomes" id="UP000005226">
    <property type="component" value="Chromosome 20"/>
</dbReference>
<dbReference type="PROSITE" id="PS51192">
    <property type="entry name" value="HELICASE_ATP_BIND_1"/>
    <property type="match status" value="1"/>
</dbReference>
<evidence type="ECO:0000256" key="3">
    <source>
        <dbReference type="ARBA" id="ARBA00022801"/>
    </source>
</evidence>
<dbReference type="GO" id="GO:0003724">
    <property type="term" value="F:RNA helicase activity"/>
    <property type="evidence" value="ECO:0007669"/>
    <property type="project" value="UniProtKB-EC"/>
</dbReference>
<dbReference type="Gene3D" id="3.40.50.300">
    <property type="entry name" value="P-loop containing nucleotide triphosphate hydrolases"/>
    <property type="match status" value="2"/>
</dbReference>
<dbReference type="GO" id="GO:0005524">
    <property type="term" value="F:ATP binding"/>
    <property type="evidence" value="ECO:0007669"/>
    <property type="project" value="UniProtKB-KW"/>
</dbReference>
<name>A0A674N6E1_TAKRU</name>
<dbReference type="CDD" id="cd18787">
    <property type="entry name" value="SF2_C_DEAD"/>
    <property type="match status" value="1"/>
</dbReference>
<dbReference type="AlphaFoldDB" id="A0A674N6E1"/>
<evidence type="ECO:0000256" key="1">
    <source>
        <dbReference type="ARBA" id="ARBA00012552"/>
    </source>
</evidence>
<dbReference type="PROSITE" id="PS51194">
    <property type="entry name" value="HELICASE_CTER"/>
    <property type="match status" value="1"/>
</dbReference>
<dbReference type="CDD" id="cd17955">
    <property type="entry name" value="DEADc_DDX49"/>
    <property type="match status" value="1"/>
</dbReference>
<reference evidence="11" key="3">
    <citation type="submission" date="2025-09" db="UniProtKB">
        <authorList>
            <consortium name="Ensembl"/>
        </authorList>
    </citation>
    <scope>IDENTIFICATION</scope>
</reference>
<dbReference type="GeneTree" id="ENSGT00730000111231"/>
<dbReference type="GO" id="GO:0003676">
    <property type="term" value="F:nucleic acid binding"/>
    <property type="evidence" value="ECO:0007669"/>
    <property type="project" value="InterPro"/>
</dbReference>
<evidence type="ECO:0000313" key="11">
    <source>
        <dbReference type="Ensembl" id="ENSTRUP00000068804.1"/>
    </source>
</evidence>
<dbReference type="InterPro" id="IPR027417">
    <property type="entry name" value="P-loop_NTPase"/>
</dbReference>
<dbReference type="InterPro" id="IPR001650">
    <property type="entry name" value="Helicase_C-like"/>
</dbReference>
<dbReference type="InterPro" id="IPR000629">
    <property type="entry name" value="RNA-helicase_DEAD-box_CS"/>
</dbReference>
<reference evidence="11 12" key="1">
    <citation type="journal article" date="2011" name="Genome Biol. Evol.">
        <title>Integration of the genetic map and genome assembly of fugu facilitates insights into distinct features of genome evolution in teleosts and mammals.</title>
        <authorList>
            <person name="Kai W."/>
            <person name="Kikuchi K."/>
            <person name="Tohari S."/>
            <person name="Chew A.K."/>
            <person name="Tay A."/>
            <person name="Fujiwara A."/>
            <person name="Hosoya S."/>
            <person name="Suetake H."/>
            <person name="Naruse K."/>
            <person name="Brenner S."/>
            <person name="Suzuki Y."/>
            <person name="Venkatesh B."/>
        </authorList>
    </citation>
    <scope>NUCLEOTIDE SEQUENCE [LARGE SCALE GENOMIC DNA]</scope>
</reference>
<evidence type="ECO:0000313" key="12">
    <source>
        <dbReference type="Proteomes" id="UP000005226"/>
    </source>
</evidence>
<dbReference type="GO" id="GO:0005829">
    <property type="term" value="C:cytosol"/>
    <property type="evidence" value="ECO:0007669"/>
    <property type="project" value="TreeGrafter"/>
</dbReference>
<organism evidence="11 12">
    <name type="scientific">Takifugu rubripes</name>
    <name type="common">Japanese pufferfish</name>
    <name type="synonym">Fugu rubripes</name>
    <dbReference type="NCBI Taxonomy" id="31033"/>
    <lineage>
        <taxon>Eukaryota</taxon>
        <taxon>Metazoa</taxon>
        <taxon>Chordata</taxon>
        <taxon>Craniata</taxon>
        <taxon>Vertebrata</taxon>
        <taxon>Euteleostomi</taxon>
        <taxon>Actinopterygii</taxon>
        <taxon>Neopterygii</taxon>
        <taxon>Teleostei</taxon>
        <taxon>Neoteleostei</taxon>
        <taxon>Acanthomorphata</taxon>
        <taxon>Eupercaria</taxon>
        <taxon>Tetraodontiformes</taxon>
        <taxon>Tetradontoidea</taxon>
        <taxon>Tetraodontidae</taxon>
        <taxon>Takifugu</taxon>
    </lineage>
</organism>
<accession>A0A674N6E1</accession>
<feature type="domain" description="Helicase ATP-binding" evidence="8">
    <location>
        <begin position="33"/>
        <end position="207"/>
    </location>
</feature>
<sequence>MADFSSLGLSDWLIKQCKQLGIQKATPVQENCVPAILQGRDCMGCAKTGSGKTAAFVLPVLQKLSEDPYGIFCLVLTPTRELAYQIAEQFRVLGKPLGLKDCIIVGGMDMVTQALELSNQPHVVVATPGRLADHIRSSSTFSLAKIQFLIMDEADRLLEQGCTDFTKDLETILTAVPAKRQTLLFSATLTDTLQELKHIAMNKPFFWESKSETRTVEELDQRYILTPEKVKDAYLVHLIQTFTDQHDDWSIIIFTSTSCVILVYKILIATDVAARGLDIPTVQVVINHNTPGLPKIYIHRVGRTARAGRNGVSITLVTQYDIHLVHSIEEQIQTKLKEFPVEEKEVLKILTQVNVTRRECEIRLESTDFDEKKEINKRKQLILEGKDPDLEAKRKAELEKIRSQKKKFKQKIQENIDKQKQKQLKKKLLSLYIFSNLPN</sequence>
<keyword evidence="4 7" id="KW-0347">Helicase</keyword>
<dbReference type="InterPro" id="IPR014001">
    <property type="entry name" value="Helicase_ATP-bd"/>
</dbReference>
<comment type="similarity">
    <text evidence="7">Belongs to the DEAD box helicase family.</text>
</comment>
<keyword evidence="5 7" id="KW-0067">ATP-binding</keyword>
<protein>
    <recommendedName>
        <fullName evidence="1">RNA helicase</fullName>
        <ecNumber evidence="1">3.6.4.13</ecNumber>
    </recommendedName>
</protein>
<dbReference type="InterPro" id="IPR050079">
    <property type="entry name" value="DEAD_box_RNA_helicase"/>
</dbReference>
<dbReference type="InterPro" id="IPR014014">
    <property type="entry name" value="RNA_helicase_DEAD_Q_motif"/>
</dbReference>
<evidence type="ECO:0000256" key="6">
    <source>
        <dbReference type="PROSITE-ProRule" id="PRU00552"/>
    </source>
</evidence>
<dbReference type="SMART" id="SM00487">
    <property type="entry name" value="DEXDc"/>
    <property type="match status" value="1"/>
</dbReference>
<evidence type="ECO:0000259" key="10">
    <source>
        <dbReference type="PROSITE" id="PS51195"/>
    </source>
</evidence>
<gene>
    <name evidence="11" type="primary">ddx49</name>
</gene>
<dbReference type="EC" id="3.6.4.13" evidence="1"/>
<feature type="domain" description="DEAD-box RNA helicase Q" evidence="10">
    <location>
        <begin position="2"/>
        <end position="30"/>
    </location>
</feature>
<evidence type="ECO:0000259" key="8">
    <source>
        <dbReference type="PROSITE" id="PS51192"/>
    </source>
</evidence>